<gene>
    <name evidence="11" type="ORF">BCR44DRAFT_235445</name>
</gene>
<dbReference type="AlphaFoldDB" id="A0A1Y2GZ54"/>
<keyword evidence="4" id="KW-0337">GPI-anchor biosynthesis</keyword>
<protein>
    <submittedName>
        <fullName evidence="11">Phosphatidylinositol-glycan biosynthesis class S protein</fullName>
    </submittedName>
</protein>
<feature type="transmembrane region" description="Helical" evidence="10">
    <location>
        <begin position="518"/>
        <end position="537"/>
    </location>
</feature>
<evidence type="ECO:0000313" key="12">
    <source>
        <dbReference type="Proteomes" id="UP000193411"/>
    </source>
</evidence>
<accession>A0A1Y2GZ54</accession>
<dbReference type="UniPathway" id="UPA00196"/>
<evidence type="ECO:0000256" key="10">
    <source>
        <dbReference type="SAM" id="Phobius"/>
    </source>
</evidence>
<comment type="caution">
    <text evidence="11">The sequence shown here is derived from an EMBL/GenBank/DDBJ whole genome shotgun (WGS) entry which is preliminary data.</text>
</comment>
<keyword evidence="7 10" id="KW-1133">Transmembrane helix</keyword>
<evidence type="ECO:0000256" key="1">
    <source>
        <dbReference type="ARBA" id="ARBA00004477"/>
    </source>
</evidence>
<name>A0A1Y2GZ54_9FUNG</name>
<feature type="transmembrane region" description="Helical" evidence="10">
    <location>
        <begin position="12"/>
        <end position="31"/>
    </location>
</feature>
<dbReference type="InterPro" id="IPR019540">
    <property type="entry name" value="PtdIno-glycan_biosynth_class_S"/>
</dbReference>
<dbReference type="OrthoDB" id="28748at2759"/>
<keyword evidence="12" id="KW-1185">Reference proteome</keyword>
<evidence type="ECO:0000256" key="2">
    <source>
        <dbReference type="ARBA" id="ARBA00004687"/>
    </source>
</evidence>
<evidence type="ECO:0000256" key="6">
    <source>
        <dbReference type="ARBA" id="ARBA00022824"/>
    </source>
</evidence>
<sequence length="547" mass="59731">MIGTLDVTRRQQRTILAAYLTAFVIGIPYWWKITTIPRAALPNRDISNLAQQTDLHIPLTFAWDPSCSAAPAVAKWPPSPGASAISAEAVQDELNAQWTDPTRKLVANPSWTLTAKPRVIAHDPQAQAAGSAVIARVCAISVEAGGENVRAVKVATNGAVGIVATKASDVASALAALATHLAAHMANPPKSMHFSHQYEILLSLMIQNPAATPIRTWSIEPALHQTLSPLLTHLLGNPHRFKLVTQIQYLADPGEGVDLPVPPTHGAIYDRIVKDPETGEWIEKPAPEPPVQPVRIPMDQLPLFVNPDWNLESVTPNHSAVHLITYVPDPRTPMWVLDEAGSEVEGNAFLLPRWGGVVVRNMQRGTKTVEEAVVMDLSRAWVAHLRELFGVSMLRGKVTVNGHRIEFPSNSATSITATEITMHHLSQYAVHISEASATLQALIRLTDSQDNLPISRKIAALVKSSLATVQVALDPTADTAMSVLDRFQKAWDARREAELAFFDSEMVGLAYFPSEHTYAVYMPLFVPVFVTVLVVVVKEAKLMRAKK</sequence>
<dbReference type="STRING" id="765915.A0A1Y2GZ54"/>
<comment type="similarity">
    <text evidence="3">Belongs to the PIGS family.</text>
</comment>
<evidence type="ECO:0000313" key="11">
    <source>
        <dbReference type="EMBL" id="ORZ27555.1"/>
    </source>
</evidence>
<dbReference type="EMBL" id="MCFL01000371">
    <property type="protein sequence ID" value="ORZ27555.1"/>
    <property type="molecule type" value="Genomic_DNA"/>
</dbReference>
<keyword evidence="8 10" id="KW-0472">Membrane</keyword>
<keyword evidence="5 10" id="KW-0812">Transmembrane</keyword>
<dbReference type="Pfam" id="PF10510">
    <property type="entry name" value="PIG-S"/>
    <property type="match status" value="1"/>
</dbReference>
<evidence type="ECO:0000256" key="8">
    <source>
        <dbReference type="ARBA" id="ARBA00023136"/>
    </source>
</evidence>
<organism evidence="11 12">
    <name type="scientific">Catenaria anguillulae PL171</name>
    <dbReference type="NCBI Taxonomy" id="765915"/>
    <lineage>
        <taxon>Eukaryota</taxon>
        <taxon>Fungi</taxon>
        <taxon>Fungi incertae sedis</taxon>
        <taxon>Blastocladiomycota</taxon>
        <taxon>Blastocladiomycetes</taxon>
        <taxon>Blastocladiales</taxon>
        <taxon>Catenariaceae</taxon>
        <taxon>Catenaria</taxon>
    </lineage>
</organism>
<proteinExistence type="inferred from homology"/>
<evidence type="ECO:0000256" key="4">
    <source>
        <dbReference type="ARBA" id="ARBA00022502"/>
    </source>
</evidence>
<keyword evidence="9" id="KW-0325">Glycoprotein</keyword>
<evidence type="ECO:0000256" key="9">
    <source>
        <dbReference type="ARBA" id="ARBA00023180"/>
    </source>
</evidence>
<dbReference type="Proteomes" id="UP000193411">
    <property type="component" value="Unassembled WGS sequence"/>
</dbReference>
<dbReference type="GO" id="GO:0042765">
    <property type="term" value="C:GPI-anchor transamidase complex"/>
    <property type="evidence" value="ECO:0007669"/>
    <property type="project" value="InterPro"/>
</dbReference>
<dbReference type="PANTHER" id="PTHR21072">
    <property type="entry name" value="GPI TRANSAMIDASE COMPONENT PIG-S"/>
    <property type="match status" value="1"/>
</dbReference>
<evidence type="ECO:0000256" key="7">
    <source>
        <dbReference type="ARBA" id="ARBA00022989"/>
    </source>
</evidence>
<dbReference type="GO" id="GO:0006506">
    <property type="term" value="P:GPI anchor biosynthetic process"/>
    <property type="evidence" value="ECO:0007669"/>
    <property type="project" value="UniProtKB-UniPathway"/>
</dbReference>
<evidence type="ECO:0000256" key="3">
    <source>
        <dbReference type="ARBA" id="ARBA00005316"/>
    </source>
</evidence>
<reference evidence="11 12" key="1">
    <citation type="submission" date="2016-07" db="EMBL/GenBank/DDBJ databases">
        <title>Pervasive Adenine N6-methylation of Active Genes in Fungi.</title>
        <authorList>
            <consortium name="DOE Joint Genome Institute"/>
            <person name="Mondo S.J."/>
            <person name="Dannebaum R.O."/>
            <person name="Kuo R.C."/>
            <person name="Labutti K."/>
            <person name="Haridas S."/>
            <person name="Kuo A."/>
            <person name="Salamov A."/>
            <person name="Ahrendt S.R."/>
            <person name="Lipzen A."/>
            <person name="Sullivan W."/>
            <person name="Andreopoulos W.B."/>
            <person name="Clum A."/>
            <person name="Lindquist E."/>
            <person name="Daum C."/>
            <person name="Ramamoorthy G.K."/>
            <person name="Gryganskyi A."/>
            <person name="Culley D."/>
            <person name="Magnuson J.K."/>
            <person name="James T.Y."/>
            <person name="O'Malley M.A."/>
            <person name="Stajich J.E."/>
            <person name="Spatafora J.W."/>
            <person name="Visel A."/>
            <person name="Grigoriev I.V."/>
        </authorList>
    </citation>
    <scope>NUCLEOTIDE SEQUENCE [LARGE SCALE GENOMIC DNA]</scope>
    <source>
        <strain evidence="11 12">PL171</strain>
    </source>
</reference>
<comment type="subcellular location">
    <subcellularLocation>
        <location evidence="1">Endoplasmic reticulum membrane</location>
        <topology evidence="1">Multi-pass membrane protein</topology>
    </subcellularLocation>
</comment>
<comment type="pathway">
    <text evidence="2">Glycolipid biosynthesis; glycosylphosphatidylinositol-anchor biosynthesis.</text>
</comment>
<evidence type="ECO:0000256" key="5">
    <source>
        <dbReference type="ARBA" id="ARBA00022692"/>
    </source>
</evidence>
<dbReference type="GO" id="GO:0016255">
    <property type="term" value="P:attachment of GPI anchor to protein"/>
    <property type="evidence" value="ECO:0007669"/>
    <property type="project" value="InterPro"/>
</dbReference>
<dbReference type="PANTHER" id="PTHR21072:SF13">
    <property type="entry name" value="GPI TRANSAMIDASE COMPONENT PIG-S"/>
    <property type="match status" value="1"/>
</dbReference>
<keyword evidence="6" id="KW-0256">Endoplasmic reticulum</keyword>